<dbReference type="EMBL" id="FLQW01005254">
    <property type="protein sequence ID" value="SBS98738.1"/>
    <property type="molecule type" value="Genomic_DNA"/>
</dbReference>
<evidence type="ECO:0000313" key="3">
    <source>
        <dbReference type="EMBL" id="SBS98738.1"/>
    </source>
</evidence>
<keyword evidence="1" id="KW-0732">Signal</keyword>
<dbReference type="Pfam" id="PF18638">
    <property type="entry name" value="CyRPA"/>
    <property type="match status" value="1"/>
</dbReference>
<dbReference type="AlphaFoldDB" id="A0A1A8X4P8"/>
<proteinExistence type="predicted"/>
<dbReference type="Proteomes" id="UP000078597">
    <property type="component" value="Unassembled WGS sequence"/>
</dbReference>
<evidence type="ECO:0000259" key="2">
    <source>
        <dbReference type="Pfam" id="PF18638"/>
    </source>
</evidence>
<evidence type="ECO:0000256" key="1">
    <source>
        <dbReference type="SAM" id="SignalP"/>
    </source>
</evidence>
<protein>
    <recommendedName>
        <fullName evidence="2">Cysteine-rich protective antigen 6 bladed domain-containing protein</fullName>
    </recommendedName>
</protein>
<feature type="chain" id="PRO_5008381284" description="Cysteine-rich protective antigen 6 bladed domain-containing protein" evidence="1">
    <location>
        <begin position="20"/>
        <end position="358"/>
    </location>
</feature>
<reference evidence="4" key="1">
    <citation type="submission" date="2016-05" db="EMBL/GenBank/DDBJ databases">
        <authorList>
            <person name="Naeem Raeece"/>
        </authorList>
    </citation>
    <scope>NUCLEOTIDE SEQUENCE [LARGE SCALE GENOMIC DNA]</scope>
</reference>
<dbReference type="VEuPathDB" id="PlasmoDB:PmUG01_05040800"/>
<gene>
    <name evidence="3" type="ORF">PMALA_064700</name>
</gene>
<evidence type="ECO:0000313" key="4">
    <source>
        <dbReference type="Proteomes" id="UP000078597"/>
    </source>
</evidence>
<dbReference type="InterPro" id="IPR036278">
    <property type="entry name" value="Sialidase_sf"/>
</dbReference>
<dbReference type="InterPro" id="IPR041396">
    <property type="entry name" value="CyRPA"/>
</dbReference>
<organism evidence="3 4">
    <name type="scientific">Plasmodium malariae</name>
    <dbReference type="NCBI Taxonomy" id="5858"/>
    <lineage>
        <taxon>Eukaryota</taxon>
        <taxon>Sar</taxon>
        <taxon>Alveolata</taxon>
        <taxon>Apicomplexa</taxon>
        <taxon>Aconoidasida</taxon>
        <taxon>Haemosporida</taxon>
        <taxon>Plasmodiidae</taxon>
        <taxon>Plasmodium</taxon>
        <taxon>Plasmodium (Plasmodium)</taxon>
    </lineage>
</organism>
<accession>A0A1A8X4P8</accession>
<dbReference type="SUPFAM" id="SSF50939">
    <property type="entry name" value="Sialidases"/>
    <property type="match status" value="1"/>
</dbReference>
<sequence>MILLRIALFLLHIVVYLCSERKNKNIILINDETSSLNNTTQCSQDVHFAFKKELYKYCVEHDIKNTESHVYIQKKENNRWISQSELLGKFYKIKPVSIFNFVDDNQIILIICEYINNDKTNTKDCYRWSSQDGTTFTKKNVVIDNDIFNNKNYSSYSSAPLKISNKTYLLICGTHSNQLKNNKNEDHLASCTASDDDGRNWRTQIKINYSGFQADSPFFALTPHIFNDELGFYFYTGVNISTKSTGGQYIACSVDNGTNISFNCNDVNLFKENKLLQNITKLSDHYLTNYIDKDYLDLCYLYYTKENAIMIGSPKHIYNDHKCYNSSIIKEDESTFFFTYYKGHGLQNMHSIHYTQYD</sequence>
<name>A0A1A8X4P8_PLAMA</name>
<dbReference type="InterPro" id="IPR023296">
    <property type="entry name" value="Glyco_hydro_beta-prop_sf"/>
</dbReference>
<feature type="signal peptide" evidence="1">
    <location>
        <begin position="1"/>
        <end position="19"/>
    </location>
</feature>
<feature type="domain" description="Cysteine-rich protective antigen 6 bladed" evidence="2">
    <location>
        <begin position="35"/>
        <end position="349"/>
    </location>
</feature>
<dbReference type="Gene3D" id="2.115.10.20">
    <property type="entry name" value="Glycosyl hydrolase domain, family 43"/>
    <property type="match status" value="1"/>
</dbReference>